<evidence type="ECO:0000313" key="1">
    <source>
        <dbReference type="EMBL" id="KAG7343321.1"/>
    </source>
</evidence>
<organism evidence="1 2">
    <name type="scientific">Nitzschia inconspicua</name>
    <dbReference type="NCBI Taxonomy" id="303405"/>
    <lineage>
        <taxon>Eukaryota</taxon>
        <taxon>Sar</taxon>
        <taxon>Stramenopiles</taxon>
        <taxon>Ochrophyta</taxon>
        <taxon>Bacillariophyta</taxon>
        <taxon>Bacillariophyceae</taxon>
        <taxon>Bacillariophycidae</taxon>
        <taxon>Bacillariales</taxon>
        <taxon>Bacillariaceae</taxon>
        <taxon>Nitzschia</taxon>
    </lineage>
</organism>
<sequence length="239" mass="26746">MSSTSGDHSIIFLNNQGARCIASVDYHSAIDCLSRALYSSRTCVHRPIANINQATLDISFLMEKGYNKMKTAMENEEQSVERVTPSDYIYSSPIYVPESALLTPGLSTEVAISSIVIFNLALAHHLLAVQEQHQYPKQETMTLLAKSMKLYELAIELQQQDAILYTANYSSLFILSSLNNLRNVYRMLDNDNASQCCYQHLLSLLMYLNFHEGCFKTSKDYSAFFNNALQQSVGAAPAA</sequence>
<accession>A0A9K3KHJ3</accession>
<dbReference type="AlphaFoldDB" id="A0A9K3KHJ3"/>
<dbReference type="OrthoDB" id="57052at2759"/>
<dbReference type="Proteomes" id="UP000693970">
    <property type="component" value="Unassembled WGS sequence"/>
</dbReference>
<proteinExistence type="predicted"/>
<keyword evidence="2" id="KW-1185">Reference proteome</keyword>
<comment type="caution">
    <text evidence="1">The sequence shown here is derived from an EMBL/GenBank/DDBJ whole genome shotgun (WGS) entry which is preliminary data.</text>
</comment>
<name>A0A9K3KHJ3_9STRA</name>
<reference evidence="1" key="1">
    <citation type="journal article" date="2021" name="Sci. Rep.">
        <title>Diploid genomic architecture of Nitzschia inconspicua, an elite biomass production diatom.</title>
        <authorList>
            <person name="Oliver A."/>
            <person name="Podell S."/>
            <person name="Pinowska A."/>
            <person name="Traller J.C."/>
            <person name="Smith S.R."/>
            <person name="McClure R."/>
            <person name="Beliaev A."/>
            <person name="Bohutskyi P."/>
            <person name="Hill E.A."/>
            <person name="Rabines A."/>
            <person name="Zheng H."/>
            <person name="Allen L.Z."/>
            <person name="Kuo A."/>
            <person name="Grigoriev I.V."/>
            <person name="Allen A.E."/>
            <person name="Hazlebeck D."/>
            <person name="Allen E.E."/>
        </authorList>
    </citation>
    <scope>NUCLEOTIDE SEQUENCE</scope>
    <source>
        <strain evidence="1">Hildebrandi</strain>
    </source>
</reference>
<gene>
    <name evidence="1" type="ORF">IV203_021266</name>
</gene>
<evidence type="ECO:0000313" key="2">
    <source>
        <dbReference type="Proteomes" id="UP000693970"/>
    </source>
</evidence>
<dbReference type="EMBL" id="JAGRRH010000024">
    <property type="protein sequence ID" value="KAG7343321.1"/>
    <property type="molecule type" value="Genomic_DNA"/>
</dbReference>
<protein>
    <submittedName>
        <fullName evidence="1">Uncharacterized protein</fullName>
    </submittedName>
</protein>
<reference evidence="1" key="2">
    <citation type="submission" date="2021-04" db="EMBL/GenBank/DDBJ databases">
        <authorList>
            <person name="Podell S."/>
        </authorList>
    </citation>
    <scope>NUCLEOTIDE SEQUENCE</scope>
    <source>
        <strain evidence="1">Hildebrandi</strain>
    </source>
</reference>